<feature type="compositionally biased region" description="Polar residues" evidence="1">
    <location>
        <begin position="2495"/>
        <end position="2505"/>
    </location>
</feature>
<feature type="compositionally biased region" description="Basic and acidic residues" evidence="1">
    <location>
        <begin position="517"/>
        <end position="531"/>
    </location>
</feature>
<feature type="compositionally biased region" description="Basic and acidic residues" evidence="1">
    <location>
        <begin position="693"/>
        <end position="706"/>
    </location>
</feature>
<feature type="compositionally biased region" description="Basic and acidic residues" evidence="1">
    <location>
        <begin position="656"/>
        <end position="686"/>
    </location>
</feature>
<feature type="region of interest" description="Disordered" evidence="1">
    <location>
        <begin position="502"/>
        <end position="579"/>
    </location>
</feature>
<feature type="compositionally biased region" description="Polar residues" evidence="1">
    <location>
        <begin position="311"/>
        <end position="322"/>
    </location>
</feature>
<feature type="region of interest" description="Disordered" evidence="1">
    <location>
        <begin position="1657"/>
        <end position="1725"/>
    </location>
</feature>
<feature type="compositionally biased region" description="Low complexity" evidence="1">
    <location>
        <begin position="1696"/>
        <end position="1711"/>
    </location>
</feature>
<feature type="compositionally biased region" description="Basic and acidic residues" evidence="1">
    <location>
        <begin position="771"/>
        <end position="780"/>
    </location>
</feature>
<feature type="region of interest" description="Disordered" evidence="1">
    <location>
        <begin position="2213"/>
        <end position="2238"/>
    </location>
</feature>
<organism evidence="2 3">
    <name type="scientific">Halocaridina rubra</name>
    <name type="common">Hawaiian red shrimp</name>
    <dbReference type="NCBI Taxonomy" id="373956"/>
    <lineage>
        <taxon>Eukaryota</taxon>
        <taxon>Metazoa</taxon>
        <taxon>Ecdysozoa</taxon>
        <taxon>Arthropoda</taxon>
        <taxon>Crustacea</taxon>
        <taxon>Multicrustacea</taxon>
        <taxon>Malacostraca</taxon>
        <taxon>Eumalacostraca</taxon>
        <taxon>Eucarida</taxon>
        <taxon>Decapoda</taxon>
        <taxon>Pleocyemata</taxon>
        <taxon>Caridea</taxon>
        <taxon>Atyoidea</taxon>
        <taxon>Atyidae</taxon>
        <taxon>Halocaridina</taxon>
    </lineage>
</organism>
<feature type="compositionally biased region" description="Basic residues" evidence="1">
    <location>
        <begin position="553"/>
        <end position="565"/>
    </location>
</feature>
<dbReference type="Proteomes" id="UP001381693">
    <property type="component" value="Unassembled WGS sequence"/>
</dbReference>
<evidence type="ECO:0000256" key="1">
    <source>
        <dbReference type="SAM" id="MobiDB-lite"/>
    </source>
</evidence>
<feature type="region of interest" description="Disordered" evidence="1">
    <location>
        <begin position="2330"/>
        <end position="2406"/>
    </location>
</feature>
<feature type="compositionally biased region" description="Polar residues" evidence="1">
    <location>
        <begin position="2118"/>
        <end position="2138"/>
    </location>
</feature>
<feature type="region of interest" description="Disordered" evidence="1">
    <location>
        <begin position="2068"/>
        <end position="2178"/>
    </location>
</feature>
<feature type="region of interest" description="Disordered" evidence="1">
    <location>
        <begin position="1316"/>
        <end position="1338"/>
    </location>
</feature>
<comment type="caution">
    <text evidence="2">The sequence shown here is derived from an EMBL/GenBank/DDBJ whole genome shotgun (WGS) entry which is preliminary data.</text>
</comment>
<feature type="compositionally biased region" description="Polar residues" evidence="1">
    <location>
        <begin position="2146"/>
        <end position="2157"/>
    </location>
</feature>
<feature type="region of interest" description="Disordered" evidence="1">
    <location>
        <begin position="600"/>
        <end position="708"/>
    </location>
</feature>
<reference evidence="2 3" key="1">
    <citation type="submission" date="2023-11" db="EMBL/GenBank/DDBJ databases">
        <title>Halocaridina rubra genome assembly.</title>
        <authorList>
            <person name="Smith C."/>
        </authorList>
    </citation>
    <scope>NUCLEOTIDE SEQUENCE [LARGE SCALE GENOMIC DNA]</scope>
    <source>
        <strain evidence="2">EP-1</strain>
        <tissue evidence="2">Whole</tissue>
    </source>
</reference>
<feature type="region of interest" description="Disordered" evidence="1">
    <location>
        <begin position="1738"/>
        <end position="1758"/>
    </location>
</feature>
<keyword evidence="3" id="KW-1185">Reference proteome</keyword>
<feature type="compositionally biased region" description="Basic residues" evidence="1">
    <location>
        <begin position="621"/>
        <end position="630"/>
    </location>
</feature>
<name>A0AAN9A460_HALRR</name>
<feature type="region of interest" description="Disordered" evidence="1">
    <location>
        <begin position="771"/>
        <end position="791"/>
    </location>
</feature>
<sequence>MKISELLSDRCLTSLEIRKVMKKADKKAKNKKGIVPWVEFTKQVISEYKEGNSEVLLRNILKLIRIQIRQSQADNGMVPKNKAKVLLHALSGLITHINLEIEDSEVSVLDASRITSAILPAVIDLKVQVVKKDLSVAAEAIYRKVNLLFGHFPELIVDSILHCKTLVYTKFQEPKIFVPLLKLLFSSLPAQKTSLVKAPELYLKYLVLAKLLLSMTSRENVSNMRTYLVGILKKPPSAFKKWLTQNQIEWLRADALDTKSILNSIVISTALQTLYGKKNHLYPIIKKEKAGNEALELSCSKLEGDEREKPNQNPHVQESVKTNVVEKRTKLLVHSGSELDKDTCRKKQKNKGKNLDKTSKATRDRTAENADQHFLENKSTSSITRENSDTLNGESSSCDVEFSNELVEDDDNASVMKKNKLPLKTVRGGGGRENESNCEESSSMIEHVDVIGIGNDVTSSGQHTPASANDNGETVFKKTKKRKSRASDDMALLPSGNIVTENLSKKKKKKKMSSESSLDHEVNSDIERMEHSQLSSSPKCTPTEDTEIIAVPLKRKRKKNKKKKNLSNNVQATHEGNYMETATRELRDCENNIESEIIVKTSSSLSSNNENRNKSSATSAPKKKRKKKMKKSEELVEEPPSKRKKIDSSNSQSSRVEMKKIETHLENKTNVEIKSPEISNKGEGKLKKMGKTLLKESSDRSSEGKLENGGSVELCAAIQKTIDFSSVNTEKNCDEKRKKKIKKVNANMQVFESKGDWKDAKEDLTYETHVGENVETESKQGKKLKNKEKKKTKALVKKQNVQNSEVLSDRTPVLETSSISSFSTDVQVETAESITKEQQFESAGISKSGNEKTLDGNAEILEIKKEEILVELLHDASISKKKFVKKMLDIFLGDSEKNLKLKKIMFCKLVENIHQTDKKKAHKLKKLHNSAKLKEHIEISVNKPVKSLTAPGKQLGLFVENLSLKSVKDSSRRRRTLSTNFSISDLEPEKIRSAKNLTCNTSVKDSSLSELEVFKKTRSYSLSEVGSCNDSFQADVVISECQNNLATKSILHDNYDGSVNELGTETDRNRVCSVQSDASFIGRTENTINTKAKEAENRHKEQVNIDSNNIKIKDSSKENRCLELMEKVSDKVGMKDAIAESTENKHPELMVEDVNNTKLNDLKIESRYLGLADEDSDISVVYIAEKENTIHASESDVSERDEASGSEGDIIVCDEENSMFTKTEGKDYDRKINDENLINKQCNQFTKAIFTCTTHIEKNTAAEMNNCTASENVKEINFDDGSDGMDTDGDVKGLDIILDTIVKDTGRESSIEGLREELMSSRSKSAKRSRNKLPTDSESISQIEAKTPMCSNVLNGMEVKSTVREPKENIRLNEVKDANIKACLAESREKVLGNEADTKYEETILTLDSNYDAHKFLPTANTLAELQVQNNDQLEIPVCMESAQIKTEERSQSFSDTVTSRVDLTEQSVRGTGEVDTGSFCNTDISETDSSIAPSTVFLNCQYEAPEVQNKIDVNTDVVDELETNKKEELSQSPDDVNVTVTSDVEHDSSLKCLSLGDTFGHVSDSADRLCDNALECGSTGDTFHNVSDYVDRSLDEKIDVINDDKIEVNEKGDSVSLLGKENGMSEDTYMGKLALSDESPVSSCMSVRKITPAGESFESLSNEADEAYEASSDASEDSMPSGRRRMRSQRKLTQASRVSDVSDSDLSPVRRSLRSRRASDSRKKTCPTLSKCLINDNDTMDDIGKQASDSDDTNDRSSVAQLTSTCEVSVVNSQVMQTLSTDALGCVEGNIEQISTSEEIINEQTGAGKGSINSSTHIYNANLAEQGHTESKSLSLVNLTFAVSDDERLGKNKHCTSAVNGDKEPEEQSKLDYGLNPPSHLDSCQSRACVSDPENYCNSKYLLELKSLAYTGLQNILSMSAEDIGKKKSIDLEKSLILENRNGHVNVEEGDELEMSSGLDEDEEVAYNVSIGNGELCEGLDADKEIDVSIQSGMPKRHSTRQSAGRLNGKKFESLHDIVIPQVKAHCVSEAVLTKEILISPEVSDEEYELLSPNLLDEAVDSSRDLPLRINSPYWPNGRSGIKSPQKSVPEEQDESVPCSEPKPSQGSLDSADNKSTKVTPECSSCEKSTTTKLAETSSHKKNLSWKNNESQSLESNSKKNNRKSGESLQAGASKCGMTSTIKHESVGVNAHTVFSKVQEITLYSQGMPTTRVLRRNHGKSGKNYNSSDSKSDEEMESKTVLSVVSPVEQGIEYRCDGEPAASNVSVDTCKKLKKKVTVPATPSRKSTRLSQVVVDKNIVLPSSEEGVVLENERNKCVSSCEKISKVSQENAESISSNRESKDSFSSSTLLKTKKGDTFPTTLNSDRGREVSPSMCKSKLKCEATPSPPKTRSRRSVSSSADLTVPKCDVSSSKVKGRLSRSAHKNKFVLGKDNIVLSSDDKLSLLKTPMKYKADSAKTSPSCKISLEESELSSSSISSRRKSTVRTPAKKNDTTLSCSETPSNEELVISTRRLRQREVTYTRK</sequence>
<feature type="compositionally biased region" description="Low complexity" evidence="1">
    <location>
        <begin position="602"/>
        <end position="620"/>
    </location>
</feature>
<feature type="region of interest" description="Disordered" evidence="1">
    <location>
        <begin position="460"/>
        <end position="488"/>
    </location>
</feature>
<proteinExistence type="predicted"/>
<feature type="compositionally biased region" description="Polar residues" evidence="1">
    <location>
        <begin position="377"/>
        <end position="398"/>
    </location>
</feature>
<feature type="compositionally biased region" description="Polar residues" evidence="1">
    <location>
        <begin position="460"/>
        <end position="472"/>
    </location>
</feature>
<feature type="region of interest" description="Disordered" evidence="1">
    <location>
        <begin position="303"/>
        <end position="398"/>
    </location>
</feature>
<evidence type="ECO:0000313" key="2">
    <source>
        <dbReference type="EMBL" id="KAK7074393.1"/>
    </source>
</evidence>
<feature type="compositionally biased region" description="Basic residues" evidence="1">
    <location>
        <begin position="781"/>
        <end position="791"/>
    </location>
</feature>
<feature type="compositionally biased region" description="Basic and acidic residues" evidence="1">
    <location>
        <begin position="353"/>
        <end position="376"/>
    </location>
</feature>
<dbReference type="EMBL" id="JAXCGZ010011621">
    <property type="protein sequence ID" value="KAK7074393.1"/>
    <property type="molecule type" value="Genomic_DNA"/>
</dbReference>
<feature type="compositionally biased region" description="Polar residues" evidence="1">
    <location>
        <begin position="2330"/>
        <end position="2339"/>
    </location>
</feature>
<gene>
    <name evidence="2" type="ORF">SK128_012468</name>
</gene>
<protein>
    <submittedName>
        <fullName evidence="2">Uncharacterized protein</fullName>
    </submittedName>
</protein>
<accession>A0AAN9A460</accession>
<feature type="region of interest" description="Disordered" evidence="1">
    <location>
        <begin position="2472"/>
        <end position="2505"/>
    </location>
</feature>
<evidence type="ECO:0000313" key="3">
    <source>
        <dbReference type="Proteomes" id="UP001381693"/>
    </source>
</evidence>